<dbReference type="InterPro" id="IPR038765">
    <property type="entry name" value="Papain-like_cys_pep_sf"/>
</dbReference>
<organism evidence="3 4">
    <name type="scientific">Catenovulum sediminis</name>
    <dbReference type="NCBI Taxonomy" id="1740262"/>
    <lineage>
        <taxon>Bacteria</taxon>
        <taxon>Pseudomonadati</taxon>
        <taxon>Pseudomonadota</taxon>
        <taxon>Gammaproteobacteria</taxon>
        <taxon>Alteromonadales</taxon>
        <taxon>Alteromonadaceae</taxon>
        <taxon>Catenovulum</taxon>
    </lineage>
</organism>
<dbReference type="Proteomes" id="UP001467690">
    <property type="component" value="Unassembled WGS sequence"/>
</dbReference>
<accession>A0ABV1RIQ8</accession>
<name>A0ABV1RIQ8_9ALTE</name>
<dbReference type="Gene3D" id="3.10.620.30">
    <property type="match status" value="1"/>
</dbReference>
<sequence length="687" mass="79061">MKPTSRAVSWAFLVFSLFHLPLWALSNAQDVEFKIEKAPNWVTPKQLEQKLSLAKLRKPAHYHLVDVQKHVASQSQYRRYIYSVSDPSGISDYSDISIRFNPAFEKLTIHTINIVRDGKIVSRVEKSDIKIINAEDDRSNNIYSGEMTAVTLLKGVQLGDTIDYAYSLAGQNPVFSGNFASFEWLGWRTQVDQINVEVISPKSRNIHYQVYGTAQTVSVTQQEDNLLYRLNISNSQKVFEEDNVPSWHKTYPYVQFSEYANWQQVATWASALFTVNSQPSEQYLNLIKELKKQPQKQAIEKAINYVQDEIRYLGLELAENSHKPHTPNEVIANKYGDCKDKSLLLVELLKELGVKANVALVSSYKSKMLNTYLPAHNVFNHAIVKLEYNDNKYWIDPTISLQGFKLENKYQPNYSYALLIEHNSTNNDSVQLVDATPSQPLKGTVNIKETVKAIDYVSPVEWIIVSHFTGVEAEDMRYKVNNSGLDSIQKQYLNYYAKTFPKISKLSALKASDDIKNNHYTLTEHYLVPDFWTIHQTASEFALNADYTENFIYQPDTIIRSQPLYIPPRVQVEHRVTFILPEDIDFSSSVTEDVLEDKHVRFVSNLSYDRRHLTYSNQLHSKTDHVNPEDVADYLSLLKKIEDHKTYYGEITNVTQESSMLAMQKLASRLNKMRAKNSLPTQLYEGR</sequence>
<dbReference type="InterPro" id="IPR002931">
    <property type="entry name" value="Transglutaminase-like"/>
</dbReference>
<dbReference type="Pfam" id="PF01841">
    <property type="entry name" value="Transglut_core"/>
    <property type="match status" value="1"/>
</dbReference>
<gene>
    <name evidence="3" type="ORF">ABS311_13155</name>
</gene>
<evidence type="ECO:0000259" key="2">
    <source>
        <dbReference type="Pfam" id="PF12969"/>
    </source>
</evidence>
<reference evidence="3 4" key="1">
    <citation type="submission" date="2024-06" db="EMBL/GenBank/DDBJ databases">
        <authorList>
            <person name="Chen R.Y."/>
        </authorList>
    </citation>
    <scope>NUCLEOTIDE SEQUENCE [LARGE SCALE GENOMIC DNA]</scope>
    <source>
        <strain evidence="3 4">D2</strain>
    </source>
</reference>
<dbReference type="Gene3D" id="2.60.40.3140">
    <property type="match status" value="1"/>
</dbReference>
<feature type="domain" description="Transglutaminase-like" evidence="1">
    <location>
        <begin position="290"/>
        <end position="388"/>
    </location>
</feature>
<evidence type="ECO:0000313" key="4">
    <source>
        <dbReference type="Proteomes" id="UP001467690"/>
    </source>
</evidence>
<evidence type="ECO:0000313" key="3">
    <source>
        <dbReference type="EMBL" id="MER2492827.1"/>
    </source>
</evidence>
<feature type="domain" description="DUF3857" evidence="2">
    <location>
        <begin position="73"/>
        <end position="235"/>
    </location>
</feature>
<dbReference type="InterPro" id="IPR024618">
    <property type="entry name" value="DUF3857"/>
</dbReference>
<evidence type="ECO:0000259" key="1">
    <source>
        <dbReference type="Pfam" id="PF01841"/>
    </source>
</evidence>
<protein>
    <submittedName>
        <fullName evidence="3">DUF3857 domain-containing protein</fullName>
    </submittedName>
</protein>
<keyword evidence="4" id="KW-1185">Reference proteome</keyword>
<proteinExistence type="predicted"/>
<comment type="caution">
    <text evidence="3">The sequence shown here is derived from an EMBL/GenBank/DDBJ whole genome shotgun (WGS) entry which is preliminary data.</text>
</comment>
<dbReference type="SUPFAM" id="SSF54001">
    <property type="entry name" value="Cysteine proteinases"/>
    <property type="match status" value="1"/>
</dbReference>
<dbReference type="RefSeq" id="WP_350402301.1">
    <property type="nucleotide sequence ID" value="NZ_JBELOE010000236.1"/>
</dbReference>
<dbReference type="Pfam" id="PF12969">
    <property type="entry name" value="DUF3857"/>
    <property type="match status" value="1"/>
</dbReference>
<dbReference type="EMBL" id="JBELOE010000236">
    <property type="protein sequence ID" value="MER2492827.1"/>
    <property type="molecule type" value="Genomic_DNA"/>
</dbReference>